<comment type="subcellular location">
    <subcellularLocation>
        <location evidence="1">Membrane</location>
    </subcellularLocation>
</comment>
<dbReference type="Pfam" id="PF04930">
    <property type="entry name" value="FUN14"/>
    <property type="match status" value="1"/>
</dbReference>
<keyword evidence="3" id="KW-0812">Transmembrane</keyword>
<evidence type="ECO:0000256" key="2">
    <source>
        <dbReference type="ARBA" id="ARBA00009160"/>
    </source>
</evidence>
<dbReference type="GO" id="GO:0005741">
    <property type="term" value="C:mitochondrial outer membrane"/>
    <property type="evidence" value="ECO:0007669"/>
    <property type="project" value="TreeGrafter"/>
</dbReference>
<dbReference type="InParanoid" id="A0A0D2WLR2"/>
<evidence type="ECO:0000256" key="5">
    <source>
        <dbReference type="ARBA" id="ARBA00023136"/>
    </source>
</evidence>
<gene>
    <name evidence="6" type="ORF">CAOG_002683</name>
</gene>
<sequence>MTTTSDKSNKTDAAASSVPSDEAAALILAAQKHIKPDDVKALLAPLAQQLSMGTVSGFAAGYAAKKVGKAVAMVLAMGFVGLQAAQYAGYIHVNWGKIEKDVKSVLDVNRDGKVDEADIKHLYEHAMEVARYALPSSTGFATGLALGLKFA</sequence>
<keyword evidence="4" id="KW-1133">Transmembrane helix</keyword>
<keyword evidence="5" id="KW-0472">Membrane</keyword>
<accession>A0A0D2WLR2</accession>
<evidence type="ECO:0000313" key="6">
    <source>
        <dbReference type="EMBL" id="KJE91555.1"/>
    </source>
</evidence>
<proteinExistence type="inferred from homology"/>
<evidence type="ECO:0000256" key="4">
    <source>
        <dbReference type="ARBA" id="ARBA00022989"/>
    </source>
</evidence>
<dbReference type="PROSITE" id="PS00018">
    <property type="entry name" value="EF_HAND_1"/>
    <property type="match status" value="1"/>
</dbReference>
<reference evidence="7" key="1">
    <citation type="submission" date="2011-02" db="EMBL/GenBank/DDBJ databases">
        <title>The Genome Sequence of Capsaspora owczarzaki ATCC 30864.</title>
        <authorList>
            <person name="Russ C."/>
            <person name="Cuomo C."/>
            <person name="Burger G."/>
            <person name="Gray M.W."/>
            <person name="Holland P.W.H."/>
            <person name="King N."/>
            <person name="Lang F.B.F."/>
            <person name="Roger A.J."/>
            <person name="Ruiz-Trillo I."/>
            <person name="Young S.K."/>
            <person name="Zeng Q."/>
            <person name="Gargeya S."/>
            <person name="Alvarado L."/>
            <person name="Berlin A."/>
            <person name="Chapman S.B."/>
            <person name="Chen Z."/>
            <person name="Freedman E."/>
            <person name="Gellesch M."/>
            <person name="Goldberg J."/>
            <person name="Griggs A."/>
            <person name="Gujja S."/>
            <person name="Heilman E."/>
            <person name="Heiman D."/>
            <person name="Howarth C."/>
            <person name="Mehta T."/>
            <person name="Neiman D."/>
            <person name="Pearson M."/>
            <person name="Roberts A."/>
            <person name="Saif S."/>
            <person name="Shea T."/>
            <person name="Shenoy N."/>
            <person name="Sisk P."/>
            <person name="Stolte C."/>
            <person name="Sykes S."/>
            <person name="White J."/>
            <person name="Yandava C."/>
            <person name="Haas B."/>
            <person name="Nusbaum C."/>
            <person name="Birren B."/>
        </authorList>
    </citation>
    <scope>NUCLEOTIDE SEQUENCE</scope>
    <source>
        <strain evidence="7">ATCC 30864</strain>
    </source>
</reference>
<dbReference type="GO" id="GO:0000422">
    <property type="term" value="P:autophagy of mitochondrion"/>
    <property type="evidence" value="ECO:0007669"/>
    <property type="project" value="TreeGrafter"/>
</dbReference>
<dbReference type="STRING" id="595528.A0A0D2WLR2"/>
<keyword evidence="7" id="KW-1185">Reference proteome</keyword>
<evidence type="ECO:0000256" key="1">
    <source>
        <dbReference type="ARBA" id="ARBA00004370"/>
    </source>
</evidence>
<dbReference type="RefSeq" id="XP_004349433.2">
    <property type="nucleotide sequence ID" value="XM_004349383.2"/>
</dbReference>
<dbReference type="AlphaFoldDB" id="A0A0D2WLR2"/>
<dbReference type="Proteomes" id="UP000008743">
    <property type="component" value="Unassembled WGS sequence"/>
</dbReference>
<dbReference type="OrthoDB" id="163794at2759"/>
<dbReference type="InterPro" id="IPR007014">
    <property type="entry name" value="FUN14"/>
</dbReference>
<organism evidence="6 7">
    <name type="scientific">Capsaspora owczarzaki (strain ATCC 30864)</name>
    <dbReference type="NCBI Taxonomy" id="595528"/>
    <lineage>
        <taxon>Eukaryota</taxon>
        <taxon>Filasterea</taxon>
        <taxon>Capsaspora</taxon>
    </lineage>
</organism>
<name>A0A0D2WLR2_CAPO3</name>
<dbReference type="InterPro" id="IPR018247">
    <property type="entry name" value="EF_Hand_1_Ca_BS"/>
</dbReference>
<dbReference type="PhylomeDB" id="A0A0D2WLR2"/>
<evidence type="ECO:0008006" key="8">
    <source>
        <dbReference type="Google" id="ProtNLM"/>
    </source>
</evidence>
<dbReference type="PANTHER" id="PTHR21346">
    <property type="entry name" value="FUN14 DOMAIN CONTAINING"/>
    <property type="match status" value="1"/>
</dbReference>
<comment type="similarity">
    <text evidence="2">Belongs to the FUN14 family.</text>
</comment>
<evidence type="ECO:0000313" key="7">
    <source>
        <dbReference type="Proteomes" id="UP000008743"/>
    </source>
</evidence>
<dbReference type="EMBL" id="KE346362">
    <property type="protein sequence ID" value="KJE91555.1"/>
    <property type="molecule type" value="Genomic_DNA"/>
</dbReference>
<evidence type="ECO:0000256" key="3">
    <source>
        <dbReference type="ARBA" id="ARBA00022692"/>
    </source>
</evidence>
<protein>
    <recommendedName>
        <fullName evidence="8">EF-hand domain-containing protein</fullName>
    </recommendedName>
</protein>
<dbReference type="PANTHER" id="PTHR21346:SF0">
    <property type="entry name" value="RE45833P"/>
    <property type="match status" value="1"/>
</dbReference>